<dbReference type="PROSITE" id="PS01081">
    <property type="entry name" value="HTH_TETR_1"/>
    <property type="match status" value="1"/>
</dbReference>
<accession>A0A5D4FXH7</accession>
<protein>
    <submittedName>
        <fullName evidence="7">TetR family transcriptional regulator</fullName>
    </submittedName>
</protein>
<evidence type="ECO:0000313" key="7">
    <source>
        <dbReference type="EMBL" id="TYR20663.1"/>
    </source>
</evidence>
<evidence type="ECO:0000259" key="6">
    <source>
        <dbReference type="PROSITE" id="PS50977"/>
    </source>
</evidence>
<evidence type="ECO:0000256" key="5">
    <source>
        <dbReference type="SAM" id="MobiDB-lite"/>
    </source>
</evidence>
<dbReference type="PROSITE" id="PS50977">
    <property type="entry name" value="HTH_TETR_2"/>
    <property type="match status" value="1"/>
</dbReference>
<comment type="caution">
    <text evidence="7">The sequence shown here is derived from an EMBL/GenBank/DDBJ whole genome shotgun (WGS) entry which is preliminary data.</text>
</comment>
<dbReference type="SUPFAM" id="SSF46689">
    <property type="entry name" value="Homeodomain-like"/>
    <property type="match status" value="1"/>
</dbReference>
<dbReference type="GO" id="GO:0003700">
    <property type="term" value="F:DNA-binding transcription factor activity"/>
    <property type="evidence" value="ECO:0007669"/>
    <property type="project" value="TreeGrafter"/>
</dbReference>
<name>A0A5D4FXH7_9CORY</name>
<dbReference type="Gene3D" id="1.10.357.10">
    <property type="entry name" value="Tetracycline Repressor, domain 2"/>
    <property type="match status" value="1"/>
</dbReference>
<keyword evidence="2 4" id="KW-0238">DNA-binding</keyword>
<evidence type="ECO:0000256" key="4">
    <source>
        <dbReference type="PROSITE-ProRule" id="PRU00335"/>
    </source>
</evidence>
<gene>
    <name evidence="7" type="ORF">FYJ87_06945</name>
</gene>
<dbReference type="InterPro" id="IPR023772">
    <property type="entry name" value="DNA-bd_HTH_TetR-type_CS"/>
</dbReference>
<dbReference type="GO" id="GO:0000976">
    <property type="term" value="F:transcription cis-regulatory region binding"/>
    <property type="evidence" value="ECO:0007669"/>
    <property type="project" value="TreeGrafter"/>
</dbReference>
<sequence length="240" mass="26668">MTQHPAPEPRPEHSGPPTGRRERNRLHTTLTIEDVATRLFLEHGVDQVTVEQICEGADISRRSFFNYFESKAQLLSGPSASVVTPALLAEITELSAEKDLPFPAQVVELVGRAHIEVQKRRHASSIDPALSREIARRRAVLLRTSPELLYDRHRSLHEAKERLKKAIIANLTEHPANRSLRDLPLEQEAHLLVNMVTSTVWSAFALAHSSDSGIADAEAFTAATRALGTLHAGFDRLSFE</sequence>
<feature type="domain" description="HTH tetR-type" evidence="6">
    <location>
        <begin position="26"/>
        <end position="86"/>
    </location>
</feature>
<organism evidence="7 8">
    <name type="scientific">Corynebacterium urealyticum</name>
    <dbReference type="NCBI Taxonomy" id="43771"/>
    <lineage>
        <taxon>Bacteria</taxon>
        <taxon>Bacillati</taxon>
        <taxon>Actinomycetota</taxon>
        <taxon>Actinomycetes</taxon>
        <taxon>Mycobacteriales</taxon>
        <taxon>Corynebacteriaceae</taxon>
        <taxon>Corynebacterium</taxon>
    </lineage>
</organism>
<feature type="region of interest" description="Disordered" evidence="5">
    <location>
        <begin position="1"/>
        <end position="25"/>
    </location>
</feature>
<dbReference type="AlphaFoldDB" id="A0A5D4FXH7"/>
<keyword evidence="3" id="KW-0804">Transcription</keyword>
<evidence type="ECO:0000256" key="2">
    <source>
        <dbReference type="ARBA" id="ARBA00023125"/>
    </source>
</evidence>
<evidence type="ECO:0000256" key="3">
    <source>
        <dbReference type="ARBA" id="ARBA00023163"/>
    </source>
</evidence>
<dbReference type="InterPro" id="IPR050109">
    <property type="entry name" value="HTH-type_TetR-like_transc_reg"/>
</dbReference>
<dbReference type="PANTHER" id="PTHR30055:SF234">
    <property type="entry name" value="HTH-TYPE TRANSCRIPTIONAL REGULATOR BETI"/>
    <property type="match status" value="1"/>
</dbReference>
<reference evidence="7 8" key="1">
    <citation type="submission" date="2019-08" db="EMBL/GenBank/DDBJ databases">
        <title>Draft genome of C. urealyticum strain VH4248.</title>
        <authorList>
            <person name="Navas J."/>
        </authorList>
    </citation>
    <scope>NUCLEOTIDE SEQUENCE [LARGE SCALE GENOMIC DNA]</scope>
    <source>
        <strain evidence="7 8">VH4248</strain>
    </source>
</reference>
<dbReference type="InterPro" id="IPR009057">
    <property type="entry name" value="Homeodomain-like_sf"/>
</dbReference>
<dbReference type="PRINTS" id="PR00455">
    <property type="entry name" value="HTHTETR"/>
</dbReference>
<evidence type="ECO:0000313" key="8">
    <source>
        <dbReference type="Proteomes" id="UP000324726"/>
    </source>
</evidence>
<evidence type="ECO:0000256" key="1">
    <source>
        <dbReference type="ARBA" id="ARBA00023015"/>
    </source>
</evidence>
<dbReference type="PANTHER" id="PTHR30055">
    <property type="entry name" value="HTH-TYPE TRANSCRIPTIONAL REGULATOR RUTR"/>
    <property type="match status" value="1"/>
</dbReference>
<dbReference type="Proteomes" id="UP000324726">
    <property type="component" value="Unassembled WGS sequence"/>
</dbReference>
<feature type="DNA-binding region" description="H-T-H motif" evidence="4">
    <location>
        <begin position="49"/>
        <end position="68"/>
    </location>
</feature>
<dbReference type="Pfam" id="PF00440">
    <property type="entry name" value="TetR_N"/>
    <property type="match status" value="1"/>
</dbReference>
<dbReference type="RefSeq" id="WP_148812586.1">
    <property type="nucleotide sequence ID" value="NZ_CP136640.1"/>
</dbReference>
<dbReference type="InterPro" id="IPR001647">
    <property type="entry name" value="HTH_TetR"/>
</dbReference>
<dbReference type="EMBL" id="VSZI01000001">
    <property type="protein sequence ID" value="TYR20663.1"/>
    <property type="molecule type" value="Genomic_DNA"/>
</dbReference>
<proteinExistence type="predicted"/>
<keyword evidence="1" id="KW-0805">Transcription regulation</keyword>